<accession>A0AAN9GEL8</accession>
<keyword evidence="3" id="KW-0808">Transferase</keyword>
<comment type="catalytic activity">
    <reaction evidence="7">
        <text>L-threonyl-[protein] + ATP = O-phospho-L-threonyl-[protein] + ADP + H(+)</text>
        <dbReference type="Rhea" id="RHEA:46608"/>
        <dbReference type="Rhea" id="RHEA-COMP:11060"/>
        <dbReference type="Rhea" id="RHEA-COMP:11605"/>
        <dbReference type="ChEBI" id="CHEBI:15378"/>
        <dbReference type="ChEBI" id="CHEBI:30013"/>
        <dbReference type="ChEBI" id="CHEBI:30616"/>
        <dbReference type="ChEBI" id="CHEBI:61977"/>
        <dbReference type="ChEBI" id="CHEBI:456216"/>
        <dbReference type="EC" id="2.7.11.1"/>
    </reaction>
</comment>
<dbReference type="SUPFAM" id="SSF56112">
    <property type="entry name" value="Protein kinase-like (PK-like)"/>
    <property type="match status" value="1"/>
</dbReference>
<name>A0AAN9GEL8_9CAEN</name>
<dbReference type="InterPro" id="IPR011009">
    <property type="entry name" value="Kinase-like_dom_sf"/>
</dbReference>
<evidence type="ECO:0000313" key="11">
    <source>
        <dbReference type="EMBL" id="KAK7104869.1"/>
    </source>
</evidence>
<dbReference type="GO" id="GO:0035556">
    <property type="term" value="P:intracellular signal transduction"/>
    <property type="evidence" value="ECO:0007669"/>
    <property type="project" value="TreeGrafter"/>
</dbReference>
<protein>
    <recommendedName>
        <fullName evidence="1">non-specific serine/threonine protein kinase</fullName>
        <ecNumber evidence="1">2.7.11.1</ecNumber>
    </recommendedName>
</protein>
<dbReference type="PROSITE" id="PS50011">
    <property type="entry name" value="PROTEIN_KINASE_DOM"/>
    <property type="match status" value="1"/>
</dbReference>
<dbReference type="Pfam" id="PF00069">
    <property type="entry name" value="Pkinase"/>
    <property type="match status" value="1"/>
</dbReference>
<gene>
    <name evidence="11" type="ORF">V1264_019517</name>
</gene>
<feature type="compositionally biased region" description="Basic and acidic residues" evidence="9">
    <location>
        <begin position="578"/>
        <end position="591"/>
    </location>
</feature>
<dbReference type="EC" id="2.7.11.1" evidence="1"/>
<dbReference type="Proteomes" id="UP001374579">
    <property type="component" value="Unassembled WGS sequence"/>
</dbReference>
<comment type="catalytic activity">
    <reaction evidence="8">
        <text>L-seryl-[protein] + ATP = O-phospho-L-seryl-[protein] + ADP + H(+)</text>
        <dbReference type="Rhea" id="RHEA:17989"/>
        <dbReference type="Rhea" id="RHEA-COMP:9863"/>
        <dbReference type="Rhea" id="RHEA-COMP:11604"/>
        <dbReference type="ChEBI" id="CHEBI:15378"/>
        <dbReference type="ChEBI" id="CHEBI:29999"/>
        <dbReference type="ChEBI" id="CHEBI:30616"/>
        <dbReference type="ChEBI" id="CHEBI:83421"/>
        <dbReference type="ChEBI" id="CHEBI:456216"/>
        <dbReference type="EC" id="2.7.11.1"/>
    </reaction>
</comment>
<dbReference type="PANTHER" id="PTHR24356">
    <property type="entry name" value="SERINE/THREONINE-PROTEIN KINASE"/>
    <property type="match status" value="1"/>
</dbReference>
<keyword evidence="6" id="KW-0067">ATP-binding</keyword>
<feature type="compositionally biased region" description="Polar residues" evidence="9">
    <location>
        <begin position="522"/>
        <end position="550"/>
    </location>
</feature>
<dbReference type="InterPro" id="IPR050236">
    <property type="entry name" value="Ser_Thr_kinase_AGC"/>
</dbReference>
<dbReference type="GO" id="GO:0004674">
    <property type="term" value="F:protein serine/threonine kinase activity"/>
    <property type="evidence" value="ECO:0007669"/>
    <property type="project" value="UniProtKB-KW"/>
</dbReference>
<evidence type="ECO:0000256" key="8">
    <source>
        <dbReference type="ARBA" id="ARBA00048679"/>
    </source>
</evidence>
<proteinExistence type="predicted"/>
<dbReference type="EMBL" id="JBAMIC010000008">
    <property type="protein sequence ID" value="KAK7104869.1"/>
    <property type="molecule type" value="Genomic_DNA"/>
</dbReference>
<dbReference type="Gene3D" id="3.30.200.20">
    <property type="entry name" value="Phosphorylase Kinase, domain 1"/>
    <property type="match status" value="1"/>
</dbReference>
<feature type="region of interest" description="Disordered" evidence="9">
    <location>
        <begin position="236"/>
        <end position="257"/>
    </location>
</feature>
<keyword evidence="5" id="KW-0418">Kinase</keyword>
<evidence type="ECO:0000256" key="5">
    <source>
        <dbReference type="ARBA" id="ARBA00022777"/>
    </source>
</evidence>
<feature type="compositionally biased region" description="Polar residues" evidence="9">
    <location>
        <begin position="430"/>
        <end position="440"/>
    </location>
</feature>
<keyword evidence="12" id="KW-1185">Reference proteome</keyword>
<evidence type="ECO:0000256" key="7">
    <source>
        <dbReference type="ARBA" id="ARBA00047899"/>
    </source>
</evidence>
<evidence type="ECO:0000256" key="1">
    <source>
        <dbReference type="ARBA" id="ARBA00012513"/>
    </source>
</evidence>
<organism evidence="11 12">
    <name type="scientific">Littorina saxatilis</name>
    <dbReference type="NCBI Taxonomy" id="31220"/>
    <lineage>
        <taxon>Eukaryota</taxon>
        <taxon>Metazoa</taxon>
        <taxon>Spiralia</taxon>
        <taxon>Lophotrochozoa</taxon>
        <taxon>Mollusca</taxon>
        <taxon>Gastropoda</taxon>
        <taxon>Caenogastropoda</taxon>
        <taxon>Littorinimorpha</taxon>
        <taxon>Littorinoidea</taxon>
        <taxon>Littorinidae</taxon>
        <taxon>Littorina</taxon>
    </lineage>
</organism>
<dbReference type="GO" id="GO:0005524">
    <property type="term" value="F:ATP binding"/>
    <property type="evidence" value="ECO:0007669"/>
    <property type="project" value="UniProtKB-KW"/>
</dbReference>
<dbReference type="PANTHER" id="PTHR24356:SF418">
    <property type="entry name" value="SERINE_THREONINE-PROTEIN KINASE WARTS"/>
    <property type="match status" value="1"/>
</dbReference>
<comment type="caution">
    <text evidence="11">The sequence shown here is derived from an EMBL/GenBank/DDBJ whole genome shotgun (WGS) entry which is preliminary data.</text>
</comment>
<keyword evidence="4" id="KW-0547">Nucleotide-binding</keyword>
<evidence type="ECO:0000256" key="6">
    <source>
        <dbReference type="ARBA" id="ARBA00022840"/>
    </source>
</evidence>
<sequence length="649" mass="72787">MTSKSRKVSQFIAPQFGVQEDGSSEAHIATKSSSSVARRRFSHDKFIKPVPPNTTAADLDFVDTLIEGSFAELIRVRRRDTGQMMVAKAFSHRSWRSEYLCSAELRVLQSVNSPWLIGYYGVIQDFDEDFLLLEFLSNGNFYQMVNKNGHLSDSQIKFYAGEMFMATNSLHEEGFMHRNIQLSNFLVHASGHLRICDFGLSYQFTKDSVQKLKGKHEKAKLQLITSPVFASAHSALPASTPSNVRSEDESNQTEVEAKPVQTECTTSYLAPEVLRLLMPKPYFQLVKSQIGYSYLCDYWALGVALYRLLYDYLPFLPDTSGCILDKVLDYHKTLTFSKDPSLHVPADGVGLVKELLRGENKRLGRNLGFREVRSHPFFSDVQMDYLGHGKVAIPVRDSEVVRYMQTGSTSTSIDGHRYVHKPGENDDGSSENSDQEQSGTFRRALKLSKLDFEVPLISDPTVPCMVRRKSEESTFLSPVHLTDSHIAAPRVHQVKAPTDDSGGLLSEYAAHHATMTHGPESQPGQNAGSSGQKRTSTPNDHWDPTMSSNIDEPRKKSTKKSQKKTETEEGSLSGRPKPKPENNDDASHTRQDATPFSLRRASVQSIAREEKMQEEEMTYLSKLMSYFHQFPLVGSSSAQPSKSNQSQTK</sequence>
<feature type="compositionally biased region" description="Basic and acidic residues" evidence="9">
    <location>
        <begin position="414"/>
        <end position="424"/>
    </location>
</feature>
<feature type="region of interest" description="Disordered" evidence="9">
    <location>
        <begin position="409"/>
        <end position="440"/>
    </location>
</feature>
<dbReference type="Gene3D" id="1.10.510.10">
    <property type="entry name" value="Transferase(Phosphotransferase) domain 1"/>
    <property type="match status" value="2"/>
</dbReference>
<evidence type="ECO:0000259" key="10">
    <source>
        <dbReference type="PROSITE" id="PS50011"/>
    </source>
</evidence>
<feature type="region of interest" description="Disordered" evidence="9">
    <location>
        <begin position="515"/>
        <end position="613"/>
    </location>
</feature>
<evidence type="ECO:0000256" key="3">
    <source>
        <dbReference type="ARBA" id="ARBA00022679"/>
    </source>
</evidence>
<reference evidence="11 12" key="1">
    <citation type="submission" date="2024-02" db="EMBL/GenBank/DDBJ databases">
        <title>Chromosome-scale genome assembly of the rough periwinkle Littorina saxatilis.</title>
        <authorList>
            <person name="De Jode A."/>
            <person name="Faria R."/>
            <person name="Formenti G."/>
            <person name="Sims Y."/>
            <person name="Smith T.P."/>
            <person name="Tracey A."/>
            <person name="Wood J.M.D."/>
            <person name="Zagrodzka Z.B."/>
            <person name="Johannesson K."/>
            <person name="Butlin R.K."/>
            <person name="Leder E.H."/>
        </authorList>
    </citation>
    <scope>NUCLEOTIDE SEQUENCE [LARGE SCALE GENOMIC DNA]</scope>
    <source>
        <strain evidence="11">Snail1</strain>
        <tissue evidence="11">Muscle</tissue>
    </source>
</reference>
<evidence type="ECO:0000256" key="2">
    <source>
        <dbReference type="ARBA" id="ARBA00022527"/>
    </source>
</evidence>
<dbReference type="InterPro" id="IPR000719">
    <property type="entry name" value="Prot_kinase_dom"/>
</dbReference>
<evidence type="ECO:0000313" key="12">
    <source>
        <dbReference type="Proteomes" id="UP001374579"/>
    </source>
</evidence>
<feature type="domain" description="Protein kinase" evidence="10">
    <location>
        <begin position="59"/>
        <end position="378"/>
    </location>
</feature>
<evidence type="ECO:0000256" key="4">
    <source>
        <dbReference type="ARBA" id="ARBA00022741"/>
    </source>
</evidence>
<evidence type="ECO:0000256" key="9">
    <source>
        <dbReference type="SAM" id="MobiDB-lite"/>
    </source>
</evidence>
<keyword evidence="2" id="KW-0723">Serine/threonine-protein kinase</keyword>
<dbReference type="AlphaFoldDB" id="A0AAN9GEL8"/>